<dbReference type="FunFam" id="3.30.200.20:FF:000191">
    <property type="entry name" value="3-phosphoinositide-dependent protein kinase 2-like"/>
    <property type="match status" value="1"/>
</dbReference>
<dbReference type="SMART" id="SM00220">
    <property type="entry name" value="S_TKc"/>
    <property type="match status" value="1"/>
</dbReference>
<evidence type="ECO:0000313" key="15">
    <source>
        <dbReference type="EnsemblMetazoa" id="Aqu2.1.43563_001"/>
    </source>
</evidence>
<dbReference type="InterPro" id="IPR008271">
    <property type="entry name" value="Ser/Thr_kinase_AS"/>
</dbReference>
<reference evidence="16" key="1">
    <citation type="journal article" date="2010" name="Nature">
        <title>The Amphimedon queenslandica genome and the evolution of animal complexity.</title>
        <authorList>
            <person name="Srivastava M."/>
            <person name="Simakov O."/>
            <person name="Chapman J."/>
            <person name="Fahey B."/>
            <person name="Gauthier M.E."/>
            <person name="Mitros T."/>
            <person name="Richards G.S."/>
            <person name="Conaco C."/>
            <person name="Dacre M."/>
            <person name="Hellsten U."/>
            <person name="Larroux C."/>
            <person name="Putnam N.H."/>
            <person name="Stanke M."/>
            <person name="Adamska M."/>
            <person name="Darling A."/>
            <person name="Degnan S.M."/>
            <person name="Oakley T.H."/>
            <person name="Plachetzki D.C."/>
            <person name="Zhai Y."/>
            <person name="Adamski M."/>
            <person name="Calcino A."/>
            <person name="Cummins S.F."/>
            <person name="Goodstein D.M."/>
            <person name="Harris C."/>
            <person name="Jackson D.J."/>
            <person name="Leys S.P."/>
            <person name="Shu S."/>
            <person name="Woodcroft B.J."/>
            <person name="Vervoort M."/>
            <person name="Kosik K.S."/>
            <person name="Manning G."/>
            <person name="Degnan B.M."/>
            <person name="Rokhsar D.S."/>
        </authorList>
    </citation>
    <scope>NUCLEOTIDE SEQUENCE [LARGE SCALE GENOMIC DNA]</scope>
</reference>
<feature type="region of interest" description="Disordered" evidence="13">
    <location>
        <begin position="1"/>
        <end position="26"/>
    </location>
</feature>
<keyword evidence="6 11" id="KW-0547">Nucleotide-binding</keyword>
<keyword evidence="5" id="KW-0808">Transferase</keyword>
<reference evidence="15" key="2">
    <citation type="submission" date="2017-05" db="UniProtKB">
        <authorList>
            <consortium name="EnsemblMetazoa"/>
        </authorList>
    </citation>
    <scope>IDENTIFICATION</scope>
</reference>
<dbReference type="InterPro" id="IPR011009">
    <property type="entry name" value="Kinase-like_dom_sf"/>
</dbReference>
<feature type="binding site" evidence="11">
    <location>
        <position position="56"/>
    </location>
    <ligand>
        <name>ATP</name>
        <dbReference type="ChEBI" id="CHEBI:30616"/>
    </ligand>
</feature>
<evidence type="ECO:0000313" key="16">
    <source>
        <dbReference type="Proteomes" id="UP000007879"/>
    </source>
</evidence>
<dbReference type="SUPFAM" id="SSF56112">
    <property type="entry name" value="Protein kinase-like (PK-like)"/>
    <property type="match status" value="1"/>
</dbReference>
<dbReference type="SUPFAM" id="SSF50729">
    <property type="entry name" value="PH domain-like"/>
    <property type="match status" value="1"/>
</dbReference>
<dbReference type="Pfam" id="PF00069">
    <property type="entry name" value="Pkinase"/>
    <property type="match status" value="1"/>
</dbReference>
<evidence type="ECO:0000256" key="9">
    <source>
        <dbReference type="ARBA" id="ARBA00047899"/>
    </source>
</evidence>
<keyword evidence="8 11" id="KW-0067">ATP-binding</keyword>
<dbReference type="InParanoid" id="A0A1X7VVY1"/>
<dbReference type="InterPro" id="IPR039046">
    <property type="entry name" value="PDPK1"/>
</dbReference>
<dbReference type="Gene3D" id="3.30.200.20">
    <property type="entry name" value="Phosphorylase Kinase, domain 1"/>
    <property type="match status" value="1"/>
</dbReference>
<evidence type="ECO:0000256" key="12">
    <source>
        <dbReference type="RuleBase" id="RU000304"/>
    </source>
</evidence>
<evidence type="ECO:0000256" key="8">
    <source>
        <dbReference type="ARBA" id="ARBA00022840"/>
    </source>
</evidence>
<dbReference type="PROSITE" id="PS00107">
    <property type="entry name" value="PROTEIN_KINASE_ATP"/>
    <property type="match status" value="1"/>
</dbReference>
<dbReference type="GO" id="GO:0005524">
    <property type="term" value="F:ATP binding"/>
    <property type="evidence" value="ECO:0007669"/>
    <property type="project" value="UniProtKB-UniRule"/>
</dbReference>
<evidence type="ECO:0000256" key="5">
    <source>
        <dbReference type="ARBA" id="ARBA00022679"/>
    </source>
</evidence>
<dbReference type="Gene3D" id="1.10.510.10">
    <property type="entry name" value="Transferase(Phosphotransferase) domain 1"/>
    <property type="match status" value="1"/>
</dbReference>
<dbReference type="eggNOG" id="KOG0592">
    <property type="taxonomic scope" value="Eukaryota"/>
</dbReference>
<dbReference type="PROSITE" id="PS50011">
    <property type="entry name" value="PROTEIN_KINASE_DOM"/>
    <property type="match status" value="1"/>
</dbReference>
<dbReference type="AlphaFoldDB" id="A0A1X7VVY1"/>
<dbReference type="InterPro" id="IPR011993">
    <property type="entry name" value="PH-like_dom_sf"/>
</dbReference>
<sequence>MAAPQEPPKLEAKSPPAEPQKKSREDFNFDRIIGEGSYSTVILATDKSSKKQYALKILDKRHIIKEKKVQYVSREKDVLARIDHPFFVKLYFTFQDKDNLYFGLSFAEQGELLDYLRKVGAFDENATRFYTSEIVIALEYLHGKGIIHRDLKPENILLNKDMHIQITDFGTAKIFESDEDEKASSFVGTAEYVSPELLQSKVAYKSSDLWALGCIIYQFLAGRPPFHAANEYLCFQKIIKHEYSIPDGFPDNAKDLVENLLVSDPTKRLGCDKMGGYPPLKAHYFFTDVNWDNVQNETPPTLLPYLPSTTKGEAGMHSDYNMPSSTSEQDFEDRFLQCFGLGDPSKTESKARSGTEQDILDREEKLKQQASTSTWHPFVNGELIIKTGLVDKRKGMFSKRRQLILTDAPRLYYVDPVAMVLKGEIPWSSNIKIEQKNFKIFFVHTPNRTYYLEDPTGSAKKWVETLNKSLVLYKSQNK</sequence>
<dbReference type="Pfam" id="PF14593">
    <property type="entry name" value="PH_3"/>
    <property type="match status" value="1"/>
</dbReference>
<keyword evidence="16" id="KW-1185">Reference proteome</keyword>
<dbReference type="EC" id="2.7.11.1" evidence="2"/>
<accession>A0A1X7VVY1</accession>
<dbReference type="FunFam" id="1.10.510.10:FF:000163">
    <property type="entry name" value="3-phosphoinositide-dependent protein kinase 1"/>
    <property type="match status" value="1"/>
</dbReference>
<dbReference type="PANTHER" id="PTHR24356:SF163">
    <property type="entry name" value="3-PHOSPHOINOSITIDE-DEPENDENT PROTEIN KINASE 1-RELATED"/>
    <property type="match status" value="1"/>
</dbReference>
<evidence type="ECO:0000259" key="14">
    <source>
        <dbReference type="PROSITE" id="PS50011"/>
    </source>
</evidence>
<gene>
    <name evidence="15" type="primary">100634673</name>
</gene>
<evidence type="ECO:0000256" key="6">
    <source>
        <dbReference type="ARBA" id="ARBA00022741"/>
    </source>
</evidence>
<dbReference type="GO" id="GO:0004674">
    <property type="term" value="F:protein serine/threonine kinase activity"/>
    <property type="evidence" value="ECO:0007669"/>
    <property type="project" value="UniProtKB-KW"/>
</dbReference>
<dbReference type="STRING" id="400682.A0A1X7VVY1"/>
<dbReference type="InterPro" id="IPR000719">
    <property type="entry name" value="Prot_kinase_dom"/>
</dbReference>
<evidence type="ECO:0000256" key="3">
    <source>
        <dbReference type="ARBA" id="ARBA00018538"/>
    </source>
</evidence>
<dbReference type="OMA" id="QYRVPDN"/>
<proteinExistence type="inferred from homology"/>
<dbReference type="Proteomes" id="UP000007879">
    <property type="component" value="Unassembled WGS sequence"/>
</dbReference>
<evidence type="ECO:0000256" key="2">
    <source>
        <dbReference type="ARBA" id="ARBA00012513"/>
    </source>
</evidence>
<evidence type="ECO:0000256" key="11">
    <source>
        <dbReference type="PROSITE-ProRule" id="PRU10141"/>
    </source>
</evidence>
<evidence type="ECO:0000256" key="13">
    <source>
        <dbReference type="SAM" id="MobiDB-lite"/>
    </source>
</evidence>
<keyword evidence="4 12" id="KW-0723">Serine/threonine-protein kinase</keyword>
<dbReference type="CDD" id="cd01262">
    <property type="entry name" value="PH_PDK1"/>
    <property type="match status" value="1"/>
</dbReference>
<dbReference type="GO" id="GO:0035556">
    <property type="term" value="P:intracellular signal transduction"/>
    <property type="evidence" value="ECO:0007669"/>
    <property type="project" value="TreeGrafter"/>
</dbReference>
<dbReference type="KEGG" id="aqu:100634673"/>
<feature type="domain" description="Protein kinase" evidence="14">
    <location>
        <begin position="27"/>
        <end position="286"/>
    </location>
</feature>
<name>A0A1X7VVY1_AMPQE</name>
<dbReference type="PROSITE" id="PS00108">
    <property type="entry name" value="PROTEIN_KINASE_ST"/>
    <property type="match status" value="1"/>
</dbReference>
<protein>
    <recommendedName>
        <fullName evidence="3">3-phosphoinositide-dependent protein kinase 1</fullName>
        <ecNumber evidence="2">2.7.11.1</ecNumber>
    </recommendedName>
</protein>
<comment type="catalytic activity">
    <reaction evidence="10">
        <text>L-seryl-[protein] + ATP = O-phospho-L-seryl-[protein] + ADP + H(+)</text>
        <dbReference type="Rhea" id="RHEA:17989"/>
        <dbReference type="Rhea" id="RHEA-COMP:9863"/>
        <dbReference type="Rhea" id="RHEA-COMP:11604"/>
        <dbReference type="ChEBI" id="CHEBI:15378"/>
        <dbReference type="ChEBI" id="CHEBI:29999"/>
        <dbReference type="ChEBI" id="CHEBI:30616"/>
        <dbReference type="ChEBI" id="CHEBI:83421"/>
        <dbReference type="ChEBI" id="CHEBI:456216"/>
        <dbReference type="EC" id="2.7.11.1"/>
    </reaction>
</comment>
<dbReference type="Gene3D" id="2.30.29.30">
    <property type="entry name" value="Pleckstrin-homology domain (PH domain)/Phosphotyrosine-binding domain (PTB)"/>
    <property type="match status" value="1"/>
</dbReference>
<dbReference type="InterPro" id="IPR033931">
    <property type="entry name" value="PDK1-typ_PH"/>
</dbReference>
<evidence type="ECO:0000256" key="7">
    <source>
        <dbReference type="ARBA" id="ARBA00022777"/>
    </source>
</evidence>
<comment type="similarity">
    <text evidence="1">Belongs to the protein kinase superfamily. AGC Ser/Thr protein kinase family. PDPK1 subfamily.</text>
</comment>
<evidence type="ECO:0000256" key="1">
    <source>
        <dbReference type="ARBA" id="ARBA00010006"/>
    </source>
</evidence>
<dbReference type="EnsemblMetazoa" id="Aqu2.1.43563_001">
    <property type="protein sequence ID" value="Aqu2.1.43563_001"/>
    <property type="gene ID" value="Aqu2.1.43563"/>
</dbReference>
<evidence type="ECO:0000256" key="10">
    <source>
        <dbReference type="ARBA" id="ARBA00048679"/>
    </source>
</evidence>
<evidence type="ECO:0000256" key="4">
    <source>
        <dbReference type="ARBA" id="ARBA00022527"/>
    </source>
</evidence>
<dbReference type="InterPro" id="IPR050236">
    <property type="entry name" value="Ser_Thr_kinase_AGC"/>
</dbReference>
<comment type="catalytic activity">
    <reaction evidence="9">
        <text>L-threonyl-[protein] + ATP = O-phospho-L-threonyl-[protein] + ADP + H(+)</text>
        <dbReference type="Rhea" id="RHEA:46608"/>
        <dbReference type="Rhea" id="RHEA-COMP:11060"/>
        <dbReference type="Rhea" id="RHEA-COMP:11605"/>
        <dbReference type="ChEBI" id="CHEBI:15378"/>
        <dbReference type="ChEBI" id="CHEBI:30013"/>
        <dbReference type="ChEBI" id="CHEBI:30616"/>
        <dbReference type="ChEBI" id="CHEBI:61977"/>
        <dbReference type="ChEBI" id="CHEBI:456216"/>
        <dbReference type="EC" id="2.7.11.1"/>
    </reaction>
</comment>
<dbReference type="InterPro" id="IPR017441">
    <property type="entry name" value="Protein_kinase_ATP_BS"/>
</dbReference>
<keyword evidence="7" id="KW-0418">Kinase</keyword>
<organism evidence="15">
    <name type="scientific">Amphimedon queenslandica</name>
    <name type="common">Sponge</name>
    <dbReference type="NCBI Taxonomy" id="400682"/>
    <lineage>
        <taxon>Eukaryota</taxon>
        <taxon>Metazoa</taxon>
        <taxon>Porifera</taxon>
        <taxon>Demospongiae</taxon>
        <taxon>Heteroscleromorpha</taxon>
        <taxon>Haplosclerida</taxon>
        <taxon>Niphatidae</taxon>
        <taxon>Amphimedon</taxon>
    </lineage>
</organism>
<dbReference type="OrthoDB" id="347657at2759"/>
<dbReference type="PANTHER" id="PTHR24356">
    <property type="entry name" value="SERINE/THREONINE-PROTEIN KINASE"/>
    <property type="match status" value="1"/>
</dbReference>
<dbReference type="EnsemblMetazoa" id="XM_019998316.1">
    <property type="protein sequence ID" value="XP_019853875.1"/>
    <property type="gene ID" value="LOC100634673"/>
</dbReference>
<dbReference type="CDD" id="cd05581">
    <property type="entry name" value="STKc_PDK1"/>
    <property type="match status" value="1"/>
</dbReference>